<dbReference type="RefSeq" id="WP_116878285.1">
    <property type="nucleotide sequence ID" value="NZ_CP031733.1"/>
</dbReference>
<reference evidence="3 7" key="1">
    <citation type="submission" date="2018-08" db="EMBL/GenBank/DDBJ databases">
        <title>Draft genome of Streptococcus sp .nov. Z2.</title>
        <authorList>
            <person name="Tian Z."/>
        </authorList>
    </citation>
    <scope>NUCLEOTIDE SEQUENCE [LARGE SCALE GENOMIC DNA]</scope>
    <source>
        <strain evidence="3 7">Z2</strain>
    </source>
</reference>
<dbReference type="GO" id="GO:0016787">
    <property type="term" value="F:hydrolase activity"/>
    <property type="evidence" value="ECO:0007669"/>
    <property type="project" value="UniProtKB-KW"/>
</dbReference>
<dbReference type="SUPFAM" id="SSF53474">
    <property type="entry name" value="alpha/beta-Hydrolases"/>
    <property type="match status" value="1"/>
</dbReference>
<dbReference type="KEGG" id="schj:DDV21_011430"/>
<dbReference type="EMBL" id="CP031733">
    <property type="protein sequence ID" value="AXQ79627.1"/>
    <property type="molecule type" value="Genomic_DNA"/>
</dbReference>
<sequence length="348" mass="39645">MTYSYQNPYTYLSGQLTDKKLIQAGFTENTYDTGTVSLNYIVGPNKGPSLLLLPAQMGMWESYKKVLIPLSRHFHVYAVDIRGHGKSTWTPGHYSWKIVGADLKTFIENVIQEPVIISGNSSGGILALWCAANIPDWVAAIVLEDAPVFSAEMPRFKEKDRFVYNGLKHLVEQIGTIENRDLADYFKGMEIPASDKRIKRIPDWFVSWLSKKIRRFQDAHPNMPVEVAFPDSLRLLIKSLSMFDPDFARAFVDGRFYDGISHAEALKQTACPILFLHGEWKRDKRYGLIGALDDDDIKHLTELAPQTIYKKISANHVIHSFKPKTFVKEVTAFYKSQKNSNQLKKPVK</sequence>
<keyword evidence="7" id="KW-1185">Reference proteome</keyword>
<evidence type="ECO:0000313" key="5">
    <source>
        <dbReference type="Proteomes" id="UP000246115"/>
    </source>
</evidence>
<reference evidence="2" key="4">
    <citation type="journal article" date="2019" name="Int. J. Syst. Evol. Microbiol.">
        <title>Streptococcus chenjunshii sp. nov. isolated from feces of Tibetan antelopes.</title>
        <authorList>
            <person name="Tian Z."/>
            <person name="Lu S."/>
            <person name="Jin D."/>
            <person name="Yang J."/>
            <person name="Pu J."/>
            <person name="Lai X.H."/>
            <person name="Bai X.N."/>
            <person name="Wu X.M."/>
            <person name="Li J."/>
            <person name="Wang S."/>
            <person name="Xu J."/>
        </authorList>
    </citation>
    <scope>NUCLEOTIDE SEQUENCE</scope>
    <source>
        <strain evidence="2">Z15</strain>
    </source>
</reference>
<accession>A0A346NF32</accession>
<feature type="domain" description="AB hydrolase-1" evidence="1">
    <location>
        <begin position="48"/>
        <end position="153"/>
    </location>
</feature>
<protein>
    <submittedName>
        <fullName evidence="4">Alpha/beta hydrolase</fullName>
    </submittedName>
</protein>
<dbReference type="Proteomes" id="UP000264056">
    <property type="component" value="Unassembled WGS sequence"/>
</dbReference>
<reference evidence="4 6" key="2">
    <citation type="submission" date="2018-08" db="EMBL/GenBank/DDBJ databases">
        <title>Draft genome of Streptococcus sp. nov. Z1.</title>
        <authorList>
            <person name="Tian Z."/>
        </authorList>
    </citation>
    <scope>NUCLEOTIDE SEQUENCE [LARGE SCALE GENOMIC DNA]</scope>
    <source>
        <strain evidence="4">Z1</strain>
        <strain evidence="6">Z1(2018)</strain>
    </source>
</reference>
<name>A0A372KLE3_9STRE</name>
<dbReference type="Pfam" id="PF00561">
    <property type="entry name" value="Abhydrolase_1"/>
    <property type="match status" value="1"/>
</dbReference>
<dbReference type="InterPro" id="IPR029058">
    <property type="entry name" value="AB_hydrolase_fold"/>
</dbReference>
<keyword evidence="4" id="KW-0378">Hydrolase</keyword>
<dbReference type="Proteomes" id="UP000262901">
    <property type="component" value="Unassembled WGS sequence"/>
</dbReference>
<evidence type="ECO:0000313" key="6">
    <source>
        <dbReference type="Proteomes" id="UP000262901"/>
    </source>
</evidence>
<accession>A0A372KLE3</accession>
<dbReference type="EMBL" id="QVQY01000011">
    <property type="protein sequence ID" value="RFU51058.1"/>
    <property type="molecule type" value="Genomic_DNA"/>
</dbReference>
<reference evidence="5" key="3">
    <citation type="submission" date="2018-08" db="EMBL/GenBank/DDBJ databases">
        <title>Streptococcus chenjunshii sp. nov., isolated from stools sample of the Tibetan antelope in the Qinghai-Tibet plateau, China.</title>
        <authorList>
            <person name="Tian Z."/>
        </authorList>
    </citation>
    <scope>NUCLEOTIDE SEQUENCE [LARGE SCALE GENOMIC DNA]</scope>
    <source>
        <strain evidence="5">Z15</strain>
    </source>
</reference>
<dbReference type="OrthoDB" id="252464at2"/>
<evidence type="ECO:0000313" key="7">
    <source>
        <dbReference type="Proteomes" id="UP000264056"/>
    </source>
</evidence>
<evidence type="ECO:0000313" key="3">
    <source>
        <dbReference type="EMBL" id="RFU51058.1"/>
    </source>
</evidence>
<evidence type="ECO:0000313" key="4">
    <source>
        <dbReference type="EMBL" id="RFU53102.1"/>
    </source>
</evidence>
<dbReference type="AlphaFoldDB" id="A0A372KLE3"/>
<gene>
    <name evidence="2" type="ORF">DDV21_011430</name>
    <name evidence="3" type="ORF">DDV22_05620</name>
    <name evidence="4" type="ORF">DDV23_06415</name>
</gene>
<evidence type="ECO:0000313" key="2">
    <source>
        <dbReference type="EMBL" id="AXQ79627.1"/>
    </source>
</evidence>
<evidence type="ECO:0000259" key="1">
    <source>
        <dbReference type="Pfam" id="PF00561"/>
    </source>
</evidence>
<dbReference type="InterPro" id="IPR000073">
    <property type="entry name" value="AB_hydrolase_1"/>
</dbReference>
<organism evidence="4 6">
    <name type="scientific">Streptococcus chenjunshii</name>
    <dbReference type="NCBI Taxonomy" id="2173853"/>
    <lineage>
        <taxon>Bacteria</taxon>
        <taxon>Bacillati</taxon>
        <taxon>Bacillota</taxon>
        <taxon>Bacilli</taxon>
        <taxon>Lactobacillales</taxon>
        <taxon>Streptococcaceae</taxon>
        <taxon>Streptococcus</taxon>
    </lineage>
</organism>
<dbReference type="Gene3D" id="3.40.50.1820">
    <property type="entry name" value="alpha/beta hydrolase"/>
    <property type="match status" value="1"/>
</dbReference>
<dbReference type="EMBL" id="QVQZ01000012">
    <property type="protein sequence ID" value="RFU53102.1"/>
    <property type="molecule type" value="Genomic_DNA"/>
</dbReference>
<dbReference type="Proteomes" id="UP000246115">
    <property type="component" value="Chromosome"/>
</dbReference>
<dbReference type="PANTHER" id="PTHR46438:SF2">
    <property type="entry name" value="ALPHA_BETA-HYDROLASES SUPERFAMILY PROTEIN"/>
    <property type="match status" value="1"/>
</dbReference>
<dbReference type="PANTHER" id="PTHR46438">
    <property type="entry name" value="ALPHA/BETA-HYDROLASES SUPERFAMILY PROTEIN"/>
    <property type="match status" value="1"/>
</dbReference>
<proteinExistence type="predicted"/>